<dbReference type="CDD" id="cd01837">
    <property type="entry name" value="SGNH_plant_lipase_like"/>
    <property type="match status" value="1"/>
</dbReference>
<gene>
    <name evidence="3" type="ORF">DEO72_LG4g2100</name>
</gene>
<keyword evidence="2" id="KW-0472">Membrane</keyword>
<dbReference type="Proteomes" id="UP000501690">
    <property type="component" value="Linkage Group LG4"/>
</dbReference>
<dbReference type="AlphaFoldDB" id="A0A4D6LSW7"/>
<sequence length="376" mass="41201">MVLIELLLGQIAVLGLLLFLCLIVVLVILWSFAIVTQQTSLVLSLPNNETVPAVIVFGDSIVDTGNNNFLNTIFKCNFQPYGKDFGGGNQPTGRFSNGIIPSDIIAAKFGVKKILPPYLDPKLQPQDLLTGVSFASGGSGYDPLTSKSASVLSLTDQLNKFREYRSKIEKIVGENRTATIVSKGIYILCTGSNDIANTYSFSPIRRPHFDIPAYTDLMTSQATNFLQELYGLGARRIGVIGLPALGCVPSQRTIKGGLLRNCSDSENQATMLFNTKLSSQIDALNQKFSEARLVYLDIYNPLLKMILNPAKYGFEVANKGCCGTGNFEAGILCNSLTPHICSNTKNYIFWDSFHPTQEAYNVLCSLVLDNKINDFF</sequence>
<dbReference type="Gene3D" id="3.40.50.1110">
    <property type="entry name" value="SGNH hydrolase"/>
    <property type="match status" value="1"/>
</dbReference>
<evidence type="ECO:0000256" key="2">
    <source>
        <dbReference type="SAM" id="Phobius"/>
    </source>
</evidence>
<keyword evidence="2" id="KW-0812">Transmembrane</keyword>
<reference evidence="3 4" key="1">
    <citation type="submission" date="2019-04" db="EMBL/GenBank/DDBJ databases">
        <title>An improved genome assembly and genetic linkage map for asparagus bean, Vigna unguiculata ssp. sesquipedialis.</title>
        <authorList>
            <person name="Xia Q."/>
            <person name="Zhang R."/>
            <person name="Dong Y."/>
        </authorList>
    </citation>
    <scope>NUCLEOTIDE SEQUENCE [LARGE SCALE GENOMIC DNA]</scope>
    <source>
        <tissue evidence="3">Leaf</tissue>
    </source>
</reference>
<dbReference type="InterPro" id="IPR001087">
    <property type="entry name" value="GDSL"/>
</dbReference>
<dbReference type="InterPro" id="IPR008265">
    <property type="entry name" value="Lipase_GDSL_AS"/>
</dbReference>
<protein>
    <submittedName>
        <fullName evidence="3">Zeta-carotene desaturase</fullName>
    </submittedName>
</protein>
<dbReference type="EMBL" id="CP039348">
    <property type="protein sequence ID" value="QCD91136.1"/>
    <property type="molecule type" value="Genomic_DNA"/>
</dbReference>
<proteinExistence type="inferred from homology"/>
<dbReference type="GO" id="GO:0016298">
    <property type="term" value="F:lipase activity"/>
    <property type="evidence" value="ECO:0007669"/>
    <property type="project" value="InterPro"/>
</dbReference>
<comment type="similarity">
    <text evidence="1">Belongs to the 'GDSL' lipolytic enzyme family.</text>
</comment>
<dbReference type="FunFam" id="3.40.50.1110:FF:000003">
    <property type="entry name" value="GDSL esterase/lipase APG"/>
    <property type="match status" value="1"/>
</dbReference>
<dbReference type="GO" id="GO:0005576">
    <property type="term" value="C:extracellular region"/>
    <property type="evidence" value="ECO:0007669"/>
    <property type="project" value="TreeGrafter"/>
</dbReference>
<dbReference type="InterPro" id="IPR050592">
    <property type="entry name" value="GDSL_lipolytic_enzyme"/>
</dbReference>
<feature type="transmembrane region" description="Helical" evidence="2">
    <location>
        <begin position="12"/>
        <end position="35"/>
    </location>
</feature>
<name>A0A4D6LSW7_VIGUN</name>
<dbReference type="GO" id="GO:0006629">
    <property type="term" value="P:lipid metabolic process"/>
    <property type="evidence" value="ECO:0007669"/>
    <property type="project" value="InterPro"/>
</dbReference>
<evidence type="ECO:0000313" key="4">
    <source>
        <dbReference type="Proteomes" id="UP000501690"/>
    </source>
</evidence>
<dbReference type="SUPFAM" id="SSF52266">
    <property type="entry name" value="SGNH hydrolase"/>
    <property type="match status" value="1"/>
</dbReference>
<evidence type="ECO:0000256" key="1">
    <source>
        <dbReference type="ARBA" id="ARBA00008668"/>
    </source>
</evidence>
<dbReference type="Pfam" id="PF00657">
    <property type="entry name" value="Lipase_GDSL"/>
    <property type="match status" value="1"/>
</dbReference>
<organism evidence="3 4">
    <name type="scientific">Vigna unguiculata</name>
    <name type="common">Cowpea</name>
    <dbReference type="NCBI Taxonomy" id="3917"/>
    <lineage>
        <taxon>Eukaryota</taxon>
        <taxon>Viridiplantae</taxon>
        <taxon>Streptophyta</taxon>
        <taxon>Embryophyta</taxon>
        <taxon>Tracheophyta</taxon>
        <taxon>Spermatophyta</taxon>
        <taxon>Magnoliopsida</taxon>
        <taxon>eudicotyledons</taxon>
        <taxon>Gunneridae</taxon>
        <taxon>Pentapetalae</taxon>
        <taxon>rosids</taxon>
        <taxon>fabids</taxon>
        <taxon>Fabales</taxon>
        <taxon>Fabaceae</taxon>
        <taxon>Papilionoideae</taxon>
        <taxon>50 kb inversion clade</taxon>
        <taxon>NPAAA clade</taxon>
        <taxon>indigoferoid/millettioid clade</taxon>
        <taxon>Phaseoleae</taxon>
        <taxon>Vigna</taxon>
    </lineage>
</organism>
<dbReference type="PROSITE" id="PS01098">
    <property type="entry name" value="LIPASE_GDSL_SER"/>
    <property type="match status" value="1"/>
</dbReference>
<dbReference type="InterPro" id="IPR035669">
    <property type="entry name" value="SGNH_plant_lipase-like"/>
</dbReference>
<evidence type="ECO:0000313" key="3">
    <source>
        <dbReference type="EMBL" id="QCD91136.1"/>
    </source>
</evidence>
<dbReference type="PANTHER" id="PTHR45642:SF77">
    <property type="entry name" value="GDSL-LIKE LIPASE_ACYLHYDROLASE"/>
    <property type="match status" value="1"/>
</dbReference>
<dbReference type="PANTHER" id="PTHR45642">
    <property type="entry name" value="GDSL ESTERASE/LIPASE EXL3"/>
    <property type="match status" value="1"/>
</dbReference>
<dbReference type="InterPro" id="IPR036514">
    <property type="entry name" value="SGNH_hydro_sf"/>
</dbReference>
<keyword evidence="2" id="KW-1133">Transmembrane helix</keyword>
<keyword evidence="4" id="KW-1185">Reference proteome</keyword>
<accession>A0A4D6LSW7</accession>